<feature type="disulfide bond" evidence="4">
    <location>
        <begin position="23"/>
        <end position="39"/>
    </location>
</feature>
<dbReference type="Proteomes" id="UP000032234">
    <property type="component" value="Chromosome"/>
</dbReference>
<protein>
    <recommendedName>
        <fullName evidence="3">Alpha-amylase inhibitor</fullName>
    </recommendedName>
</protein>
<comment type="function">
    <text evidence="3">Inhibits mammalian alpha-amylases specifically but has no action on plant and microbial alpha-amylases.</text>
</comment>
<dbReference type="SUPFAM" id="SSF49498">
    <property type="entry name" value="alpha-Amylase inhibitor tendamistat"/>
    <property type="match status" value="1"/>
</dbReference>
<dbReference type="PIRSF" id="PIRSF001658">
    <property type="entry name" value="Amylase_inhib"/>
    <property type="match status" value="1"/>
</dbReference>
<feature type="compositionally biased region" description="Low complexity" evidence="5">
    <location>
        <begin position="9"/>
        <end position="20"/>
    </location>
</feature>
<evidence type="ECO:0000313" key="6">
    <source>
        <dbReference type="EMBL" id="AJP05921.1"/>
    </source>
</evidence>
<name>A0A0C5GMY0_9ACTN</name>
<feature type="disulfide bond" evidence="4">
    <location>
        <begin position="57"/>
        <end position="85"/>
    </location>
</feature>
<dbReference type="KEGG" id="scw:TU94_27830"/>
<dbReference type="Pfam" id="PF01356">
    <property type="entry name" value="A_amylase_inhib"/>
    <property type="match status" value="1"/>
</dbReference>
<proteinExistence type="predicted"/>
<dbReference type="AlphaFoldDB" id="A0A0C5GMY0"/>
<sequence>MAGLLVPGSASAAPATAEPAPSCVVLYESWRYTQAGNDCAVTMTVKVVYQDGAEGLCHAVRPGEITTVAEGYLGPHGHARYAALCP</sequence>
<organism evidence="6 7">
    <name type="scientific">Streptomyces cyaneogriseus subsp. noncyanogenus</name>
    <dbReference type="NCBI Taxonomy" id="477245"/>
    <lineage>
        <taxon>Bacteria</taxon>
        <taxon>Bacillati</taxon>
        <taxon>Actinomycetota</taxon>
        <taxon>Actinomycetes</taxon>
        <taxon>Kitasatosporales</taxon>
        <taxon>Streptomycetaceae</taxon>
        <taxon>Streptomyces</taxon>
    </lineage>
</organism>
<evidence type="ECO:0000256" key="3">
    <source>
        <dbReference type="PIRNR" id="PIRNR001658"/>
    </source>
</evidence>
<gene>
    <name evidence="6" type="ORF">TU94_27830</name>
</gene>
<dbReference type="InterPro" id="IPR036379">
    <property type="entry name" value="A-amylase_inhib_sf"/>
</dbReference>
<dbReference type="EMBL" id="CP010849">
    <property type="protein sequence ID" value="AJP05921.1"/>
    <property type="molecule type" value="Genomic_DNA"/>
</dbReference>
<dbReference type="HOGENOM" id="CLU_171147_0_0_11"/>
<evidence type="ECO:0000256" key="5">
    <source>
        <dbReference type="SAM" id="MobiDB-lite"/>
    </source>
</evidence>
<dbReference type="GO" id="GO:0015066">
    <property type="term" value="F:alpha-amylase inhibitor activity"/>
    <property type="evidence" value="ECO:0007669"/>
    <property type="project" value="UniProtKB-UniRule"/>
</dbReference>
<dbReference type="PATRIC" id="fig|477245.3.peg.5899"/>
<dbReference type="Gene3D" id="2.60.40.20">
    <property type="entry name" value="Alpha-amylase inhibitor"/>
    <property type="match status" value="1"/>
</dbReference>
<evidence type="ECO:0000256" key="1">
    <source>
        <dbReference type="ARBA" id="ARBA00022579"/>
    </source>
</evidence>
<dbReference type="InterPro" id="IPR000833">
    <property type="entry name" value="A-amylase_inhib"/>
</dbReference>
<accession>A0A0C5GMY0</accession>
<evidence type="ECO:0000256" key="4">
    <source>
        <dbReference type="PIRSR" id="PIRSR001658-50"/>
    </source>
</evidence>
<keyword evidence="2 4" id="KW-1015">Disulfide bond</keyword>
<dbReference type="SMART" id="SM00783">
    <property type="entry name" value="A_amylase_inhib"/>
    <property type="match status" value="1"/>
</dbReference>
<keyword evidence="1 3" id="KW-0022">Alpha-amylase inhibitor</keyword>
<reference evidence="6 7" key="1">
    <citation type="submission" date="2015-02" db="EMBL/GenBank/DDBJ databases">
        <title>Genome sequence of thermotolerant Streptomyces cyaneogriseus subsp. Noncyanogenus NMWT1, the producer of nematocidal antibiotics nemadectin.</title>
        <authorList>
            <person name="Wang H."/>
            <person name="Li C."/>
            <person name="Xiang W."/>
            <person name="Wang X."/>
        </authorList>
    </citation>
    <scope>NUCLEOTIDE SEQUENCE [LARGE SCALE GENOMIC DNA]</scope>
    <source>
        <strain evidence="6 7">NMWT 1</strain>
    </source>
</reference>
<evidence type="ECO:0000256" key="2">
    <source>
        <dbReference type="ARBA" id="ARBA00023157"/>
    </source>
</evidence>
<evidence type="ECO:0000313" key="7">
    <source>
        <dbReference type="Proteomes" id="UP000032234"/>
    </source>
</evidence>
<keyword evidence="7" id="KW-1185">Reference proteome</keyword>
<feature type="region of interest" description="Disordered" evidence="5">
    <location>
        <begin position="1"/>
        <end position="20"/>
    </location>
</feature>